<dbReference type="EMBL" id="BAAANF010000018">
    <property type="protein sequence ID" value="GAA1702399.1"/>
    <property type="molecule type" value="Genomic_DNA"/>
</dbReference>
<evidence type="ECO:0000313" key="2">
    <source>
        <dbReference type="EMBL" id="GAA1702399.1"/>
    </source>
</evidence>
<protein>
    <submittedName>
        <fullName evidence="2">Asp-tRNA(Asn)/Glu-tRNA(Gln) amidotransferase subunit GatA</fullName>
    </submittedName>
</protein>
<organism evidence="2 3">
    <name type="scientific">Kribbella yunnanensis</name>
    <dbReference type="NCBI Taxonomy" id="190194"/>
    <lineage>
        <taxon>Bacteria</taxon>
        <taxon>Bacillati</taxon>
        <taxon>Actinomycetota</taxon>
        <taxon>Actinomycetes</taxon>
        <taxon>Propionibacteriales</taxon>
        <taxon>Kribbellaceae</taxon>
        <taxon>Kribbella</taxon>
    </lineage>
</organism>
<reference evidence="2 3" key="1">
    <citation type="journal article" date="2019" name="Int. J. Syst. Evol. Microbiol.">
        <title>The Global Catalogue of Microorganisms (GCM) 10K type strain sequencing project: providing services to taxonomists for standard genome sequencing and annotation.</title>
        <authorList>
            <consortium name="The Broad Institute Genomics Platform"/>
            <consortium name="The Broad Institute Genome Sequencing Center for Infectious Disease"/>
            <person name="Wu L."/>
            <person name="Ma J."/>
        </authorList>
    </citation>
    <scope>NUCLEOTIDE SEQUENCE [LARGE SCALE GENOMIC DNA]</scope>
    <source>
        <strain evidence="2 3">JCM 14307</strain>
    </source>
</reference>
<dbReference type="PANTHER" id="PTHR11895">
    <property type="entry name" value="TRANSAMIDASE"/>
    <property type="match status" value="1"/>
</dbReference>
<dbReference type="InterPro" id="IPR020556">
    <property type="entry name" value="Amidase_CS"/>
</dbReference>
<dbReference type="PROSITE" id="PS00571">
    <property type="entry name" value="AMIDASES"/>
    <property type="match status" value="1"/>
</dbReference>
<proteinExistence type="predicted"/>
<dbReference type="Pfam" id="PF01425">
    <property type="entry name" value="Amidase"/>
    <property type="match status" value="1"/>
</dbReference>
<dbReference type="InterPro" id="IPR036928">
    <property type="entry name" value="AS_sf"/>
</dbReference>
<sequence length="440" mass="46339">MLANRTLSARELLADCLRRIYLAEPSIQAFVTQTPDLAAAAADRADRARAAGTAVGALAGVPVALKDVFRTKGVRTTAGSQVLATYVPQENSAAWGWLEAAGAGLLGKTTTHEFAYGTTSGPTANPWDLRRSPGGSSGGSAAAVAGRMVPIALGTDTGGSLRIPAAACGVSTLRSPRGRIPLYGVIPLSPSFDVAGPMARRMLDISLLMRVPAGPAAVPAYPLDAPQDLSGVRIGLPTAMSWEPVDDQIATVCRRALDLLVARGAELVKIGHPPNTEAVLAKSTGVFDTVTGHEARQVHDALITDSHLYTPQVLERVRSGEQVSPERYAEALVLRARWESDWRTIIATHRLDAIAHPTLDAAPPLLDGTRPPEGPALRQSLPWSIADFAALSVPAGFDHRGLPVGLSLAGLPEREAELVGLGVVIDEELELWRSGPPLMR</sequence>
<name>A0ABN2ICH8_9ACTN</name>
<evidence type="ECO:0000259" key="1">
    <source>
        <dbReference type="Pfam" id="PF01425"/>
    </source>
</evidence>
<dbReference type="Proteomes" id="UP001500280">
    <property type="component" value="Unassembled WGS sequence"/>
</dbReference>
<comment type="caution">
    <text evidence="2">The sequence shown here is derived from an EMBL/GenBank/DDBJ whole genome shotgun (WGS) entry which is preliminary data.</text>
</comment>
<feature type="domain" description="Amidase" evidence="1">
    <location>
        <begin position="11"/>
        <end position="418"/>
    </location>
</feature>
<dbReference type="InterPro" id="IPR023631">
    <property type="entry name" value="Amidase_dom"/>
</dbReference>
<dbReference type="Gene3D" id="3.90.1300.10">
    <property type="entry name" value="Amidase signature (AS) domain"/>
    <property type="match status" value="1"/>
</dbReference>
<gene>
    <name evidence="2" type="primary">gatA_2</name>
    <name evidence="2" type="ORF">GCM10009745_57120</name>
</gene>
<evidence type="ECO:0000313" key="3">
    <source>
        <dbReference type="Proteomes" id="UP001500280"/>
    </source>
</evidence>
<dbReference type="InterPro" id="IPR000120">
    <property type="entry name" value="Amidase"/>
</dbReference>
<keyword evidence="3" id="KW-1185">Reference proteome</keyword>
<dbReference type="PANTHER" id="PTHR11895:SF151">
    <property type="entry name" value="GLUTAMYL-TRNA(GLN) AMIDOTRANSFERASE SUBUNIT A"/>
    <property type="match status" value="1"/>
</dbReference>
<dbReference type="SUPFAM" id="SSF75304">
    <property type="entry name" value="Amidase signature (AS) enzymes"/>
    <property type="match status" value="1"/>
</dbReference>
<accession>A0ABN2ICH8</accession>